<reference evidence="2 3" key="1">
    <citation type="submission" date="2019-03" db="EMBL/GenBank/DDBJ databases">
        <authorList>
            <person name="Gonzalez-Pimentel J.L."/>
        </authorList>
    </citation>
    <scope>NUCLEOTIDE SEQUENCE [LARGE SCALE GENOMIC DNA]</scope>
    <source>
        <strain evidence="2 3">JCM 31289</strain>
    </source>
</reference>
<feature type="region of interest" description="Disordered" evidence="1">
    <location>
        <begin position="1"/>
        <end position="34"/>
    </location>
</feature>
<comment type="caution">
    <text evidence="2">The sequence shown here is derived from an EMBL/GenBank/DDBJ whole genome shotgun (WGS) entry which is preliminary data.</text>
</comment>
<evidence type="ECO:0000313" key="2">
    <source>
        <dbReference type="EMBL" id="TGA83843.1"/>
    </source>
</evidence>
<protein>
    <submittedName>
        <fullName evidence="2">MBL fold metallo-hydrolase</fullName>
    </submittedName>
</protein>
<dbReference type="RefSeq" id="WP_135342546.1">
    <property type="nucleotide sequence ID" value="NZ_SRID01000643.1"/>
</dbReference>
<dbReference type="PANTHER" id="PTHR43546">
    <property type="entry name" value="UPF0173 METAL-DEPENDENT HYDROLASE MJ1163-RELATED"/>
    <property type="match status" value="1"/>
</dbReference>
<feature type="compositionally biased region" description="Low complexity" evidence="1">
    <location>
        <begin position="9"/>
        <end position="34"/>
    </location>
</feature>
<dbReference type="InterPro" id="IPR050114">
    <property type="entry name" value="UPF0173_UPF0282_UlaG_hydrolase"/>
</dbReference>
<keyword evidence="2" id="KW-0378">Hydrolase</keyword>
<dbReference type="GO" id="GO:0016787">
    <property type="term" value="F:hydrolase activity"/>
    <property type="evidence" value="ECO:0007669"/>
    <property type="project" value="UniProtKB-KW"/>
</dbReference>
<evidence type="ECO:0000313" key="3">
    <source>
        <dbReference type="Proteomes" id="UP000297948"/>
    </source>
</evidence>
<feature type="non-terminal residue" evidence="2">
    <location>
        <position position="223"/>
    </location>
</feature>
<dbReference type="PANTHER" id="PTHR43546:SF3">
    <property type="entry name" value="UPF0173 METAL-DEPENDENT HYDROLASE MJ1163"/>
    <property type="match status" value="1"/>
</dbReference>
<keyword evidence="3" id="KW-1185">Reference proteome</keyword>
<accession>A0A4Z0FQ26</accession>
<dbReference type="AlphaFoldDB" id="A0A4Z0FQ26"/>
<dbReference type="Proteomes" id="UP000297948">
    <property type="component" value="Unassembled WGS sequence"/>
</dbReference>
<dbReference type="EMBL" id="SRID01000643">
    <property type="protein sequence ID" value="TGA83843.1"/>
    <property type="molecule type" value="Genomic_DNA"/>
</dbReference>
<dbReference type="SUPFAM" id="SSF56281">
    <property type="entry name" value="Metallo-hydrolase/oxidoreductase"/>
    <property type="match status" value="1"/>
</dbReference>
<dbReference type="OrthoDB" id="9789133at2"/>
<organism evidence="2 3">
    <name type="scientific">Streptomyces palmae</name>
    <dbReference type="NCBI Taxonomy" id="1701085"/>
    <lineage>
        <taxon>Bacteria</taxon>
        <taxon>Bacillati</taxon>
        <taxon>Actinomycetota</taxon>
        <taxon>Actinomycetes</taxon>
        <taxon>Kitasatosporales</taxon>
        <taxon>Streptomycetaceae</taxon>
        <taxon>Streptomyces</taxon>
    </lineage>
</organism>
<dbReference type="InterPro" id="IPR036866">
    <property type="entry name" value="RibonucZ/Hydroxyglut_hydro"/>
</dbReference>
<evidence type="ECO:0000256" key="1">
    <source>
        <dbReference type="SAM" id="MobiDB-lite"/>
    </source>
</evidence>
<dbReference type="Pfam" id="PF13483">
    <property type="entry name" value="Lactamase_B_3"/>
    <property type="match status" value="1"/>
</dbReference>
<sequence length="223" mass="23495">MPLPSGHEPGSAVPASDSAPASGPSRGRGPAARRPLSRRLLLGASATGLVTALTAGAVNQSANGAQLRGTRGSSGVRLRWLGNNGWEIRIDRPGKQPATVLIDPWLTRFHTGTYTPAGADPKTELTVDTDLIDRHRLVADQILVTHGHYDHLPDVPHLARTTGATVLGTETHANLLRALGAPEGQLSVVSGGEYLRCDGYTIRVLRSLHSMPGPRAQVPFPGT</sequence>
<name>A0A4Z0FQ26_9ACTN</name>
<dbReference type="Gene3D" id="3.60.15.10">
    <property type="entry name" value="Ribonuclease Z/Hydroxyacylglutathione hydrolase-like"/>
    <property type="match status" value="1"/>
</dbReference>
<proteinExistence type="predicted"/>
<dbReference type="CDD" id="cd06262">
    <property type="entry name" value="metallo-hydrolase-like_MBL-fold"/>
    <property type="match status" value="1"/>
</dbReference>
<gene>
    <name evidence="2" type="ORF">E4099_31750</name>
</gene>